<dbReference type="GO" id="GO:0003700">
    <property type="term" value="F:DNA-binding transcription factor activity"/>
    <property type="evidence" value="ECO:0007669"/>
    <property type="project" value="InterPro"/>
</dbReference>
<organism evidence="1 2">
    <name type="scientific">Streptomyces hainanensis</name>
    <dbReference type="NCBI Taxonomy" id="402648"/>
    <lineage>
        <taxon>Bacteria</taxon>
        <taxon>Bacillati</taxon>
        <taxon>Actinomycetota</taxon>
        <taxon>Actinomycetes</taxon>
        <taxon>Kitasatosporales</taxon>
        <taxon>Streptomycetaceae</taxon>
        <taxon>Streptomyces</taxon>
    </lineage>
</organism>
<name>A0A4R4SQB3_9ACTN</name>
<dbReference type="EMBL" id="SMKI01000504">
    <property type="protein sequence ID" value="TDC64834.1"/>
    <property type="molecule type" value="Genomic_DNA"/>
</dbReference>
<proteinExistence type="predicted"/>
<dbReference type="Gene3D" id="1.10.1740.10">
    <property type="match status" value="1"/>
</dbReference>
<dbReference type="AlphaFoldDB" id="A0A4R4SQB3"/>
<dbReference type="GO" id="GO:0006352">
    <property type="term" value="P:DNA-templated transcription initiation"/>
    <property type="evidence" value="ECO:0007669"/>
    <property type="project" value="InterPro"/>
</dbReference>
<reference evidence="1 2" key="1">
    <citation type="submission" date="2019-03" db="EMBL/GenBank/DDBJ databases">
        <title>Draft genome sequences of novel Actinobacteria.</title>
        <authorList>
            <person name="Sahin N."/>
            <person name="Ay H."/>
            <person name="Saygin H."/>
        </authorList>
    </citation>
    <scope>NUCLEOTIDE SEQUENCE [LARGE SCALE GENOMIC DNA]</scope>
    <source>
        <strain evidence="1 2">DSM 41900</strain>
    </source>
</reference>
<dbReference type="SUPFAM" id="SSF88946">
    <property type="entry name" value="Sigma2 domain of RNA polymerase sigma factors"/>
    <property type="match status" value="1"/>
</dbReference>
<protein>
    <submittedName>
        <fullName evidence="1">RNA polymerase subunit sigma-24</fullName>
    </submittedName>
</protein>
<gene>
    <name evidence="1" type="ORF">E1283_31185</name>
</gene>
<dbReference type="RefSeq" id="WP_425086261.1">
    <property type="nucleotide sequence ID" value="NZ_SMKI01000504.1"/>
</dbReference>
<evidence type="ECO:0000313" key="2">
    <source>
        <dbReference type="Proteomes" id="UP000295345"/>
    </source>
</evidence>
<comment type="caution">
    <text evidence="1">The sequence shown here is derived from an EMBL/GenBank/DDBJ whole genome shotgun (WGS) entry which is preliminary data.</text>
</comment>
<evidence type="ECO:0000313" key="1">
    <source>
        <dbReference type="EMBL" id="TDC64834.1"/>
    </source>
</evidence>
<sequence>MNDTALLARARDGDSAAFAELYRRHRRTVWLHARGGGLTDQAADDLTGEAFTRTLAAVRAGGGPRTSVRDYLLAMVRRMAAGRRATVP</sequence>
<dbReference type="Proteomes" id="UP000295345">
    <property type="component" value="Unassembled WGS sequence"/>
</dbReference>
<accession>A0A4R4SQB3</accession>
<dbReference type="InterPro" id="IPR013325">
    <property type="entry name" value="RNA_pol_sigma_r2"/>
</dbReference>
<feature type="non-terminal residue" evidence="1">
    <location>
        <position position="88"/>
    </location>
</feature>
<keyword evidence="2" id="KW-1185">Reference proteome</keyword>